<dbReference type="Gene3D" id="2.60.120.200">
    <property type="match status" value="1"/>
</dbReference>
<evidence type="ECO:0000313" key="13">
    <source>
        <dbReference type="Proteomes" id="UP000054481"/>
    </source>
</evidence>
<keyword evidence="4 9" id="KW-0732">Signal</keyword>
<dbReference type="EMBL" id="KQ030570">
    <property type="protein sequence ID" value="KJZ71526.1"/>
    <property type="molecule type" value="Genomic_DNA"/>
</dbReference>
<organism evidence="12 13">
    <name type="scientific">Hirsutella minnesotensis 3608</name>
    <dbReference type="NCBI Taxonomy" id="1043627"/>
    <lineage>
        <taxon>Eukaryota</taxon>
        <taxon>Fungi</taxon>
        <taxon>Dikarya</taxon>
        <taxon>Ascomycota</taxon>
        <taxon>Pezizomycotina</taxon>
        <taxon>Sordariomycetes</taxon>
        <taxon>Hypocreomycetidae</taxon>
        <taxon>Hypocreales</taxon>
        <taxon>Ophiocordycipitaceae</taxon>
        <taxon>Hirsutella</taxon>
    </lineage>
</organism>
<evidence type="ECO:0000256" key="2">
    <source>
        <dbReference type="ARBA" id="ARBA00006055"/>
    </source>
</evidence>
<dbReference type="Proteomes" id="UP000054481">
    <property type="component" value="Unassembled WGS sequence"/>
</dbReference>
<reference evidence="12 13" key="1">
    <citation type="journal article" date="2014" name="Genome Biol. Evol.">
        <title>Comparative genomics and transcriptomics analyses reveal divergent lifestyle features of nematode endoparasitic fungus Hirsutella minnesotensis.</title>
        <authorList>
            <person name="Lai Y."/>
            <person name="Liu K."/>
            <person name="Zhang X."/>
            <person name="Zhang X."/>
            <person name="Li K."/>
            <person name="Wang N."/>
            <person name="Shu C."/>
            <person name="Wu Y."/>
            <person name="Wang C."/>
            <person name="Bushley K.E."/>
            <person name="Xiang M."/>
            <person name="Liu X."/>
        </authorList>
    </citation>
    <scope>NUCLEOTIDE SEQUENCE [LARGE SCALE GENOMIC DNA]</scope>
    <source>
        <strain evidence="12 13">3608</strain>
    </source>
</reference>
<evidence type="ECO:0000256" key="8">
    <source>
        <dbReference type="SAM" id="MobiDB-lite"/>
    </source>
</evidence>
<feature type="domain" description="Cell wall protein YJL171C/Tos1 N-terminal" evidence="11">
    <location>
        <begin position="40"/>
        <end position="99"/>
    </location>
</feature>
<dbReference type="InterPro" id="IPR018807">
    <property type="entry name" value="YJL171C/Tos1_N"/>
</dbReference>
<keyword evidence="6" id="KW-0326">Glycosidase</keyword>
<feature type="compositionally biased region" description="Low complexity" evidence="8">
    <location>
        <begin position="201"/>
        <end position="213"/>
    </location>
</feature>
<keyword evidence="5" id="KW-0378">Hydrolase</keyword>
<feature type="compositionally biased region" description="Low complexity" evidence="8">
    <location>
        <begin position="151"/>
        <end position="161"/>
    </location>
</feature>
<sequence>MKLKSWLFVAAAGCASALTRQCSGKAVNEGGNWYCGDVGHIQYQNVGTNGSYKEVVAMGPDGNCQFQDKPYAGPLAPLNEDLSIHLRGPARLKKLAVYTLSPRRKRRFRRSLSSATSSLWSFAQPQKRADIVTATINGVVVSWENNYFGPQTADPPAAAPTSPSPPLAAPPNLPPVPLAAPQPLADFSQVPVVATPVQKGPASPVAPYPSSAVEQPQLARPDHPGGSKLIPPAKSSLLSHDWDRISYYDAETQASENIIFMGNYGGQGSGVFDNIWGNSLAYLNADGTAGSEGPQILQDKLIPSNKEFSIFTAEKCDESCGFSRAPDVAYKGFGGANKVFLFRFSMPLDNQRGFNGDMPALWLLNGRIPRTGQYSACSCWQSKCGEVDIFETLAGGDMKCKSTFHVSNGAGSSDWFQRPVDRFVTVAVVFEEDSASVSIRILPDDTDFSETLGNAKVKAWVREADGVRASSLFQLADNKQ</sequence>
<name>A0A0F7ZGV0_9HYPO</name>
<dbReference type="GO" id="GO:0071555">
    <property type="term" value="P:cell wall organization"/>
    <property type="evidence" value="ECO:0007669"/>
    <property type="project" value="UniProtKB-KW"/>
</dbReference>
<feature type="region of interest" description="Disordered" evidence="8">
    <location>
        <begin position="151"/>
        <end position="181"/>
    </location>
</feature>
<comment type="catalytic activity">
    <reaction evidence="1">
        <text>Hydrolysis of (1-&gt;3)-beta-D-glucosidic linkages in (1-&gt;3)-beta-D-glucans.</text>
        <dbReference type="EC" id="3.2.1.39"/>
    </reaction>
</comment>
<evidence type="ECO:0000256" key="7">
    <source>
        <dbReference type="ARBA" id="ARBA00023316"/>
    </source>
</evidence>
<dbReference type="GO" id="GO:0009277">
    <property type="term" value="C:fungal-type cell wall"/>
    <property type="evidence" value="ECO:0007669"/>
    <property type="project" value="TreeGrafter"/>
</dbReference>
<protein>
    <recommendedName>
        <fullName evidence="3">glucan endo-1,3-beta-D-glucosidase</fullName>
        <ecNumber evidence="3">3.2.1.39</ecNumber>
    </recommendedName>
</protein>
<proteinExistence type="inferred from homology"/>
<keyword evidence="13" id="KW-1185">Reference proteome</keyword>
<dbReference type="GO" id="GO:0042973">
    <property type="term" value="F:glucan endo-1,3-beta-D-glucosidase activity"/>
    <property type="evidence" value="ECO:0007669"/>
    <property type="project" value="UniProtKB-EC"/>
</dbReference>
<feature type="domain" description="Cell wall protein YJL171C/Tos1 C-terminal" evidence="10">
    <location>
        <begin position="241"/>
        <end position="460"/>
    </location>
</feature>
<dbReference type="AlphaFoldDB" id="A0A0F7ZGV0"/>
<dbReference type="OrthoDB" id="118256at2759"/>
<dbReference type="Pfam" id="PF10290">
    <property type="entry name" value="YJL171C_Tos1_N"/>
    <property type="match status" value="1"/>
</dbReference>
<evidence type="ECO:0000313" key="12">
    <source>
        <dbReference type="EMBL" id="KJZ71526.1"/>
    </source>
</evidence>
<dbReference type="PANTHER" id="PTHR31737">
    <property type="entry name" value="PROTEIN TOS1"/>
    <property type="match status" value="1"/>
</dbReference>
<evidence type="ECO:0000256" key="9">
    <source>
        <dbReference type="SAM" id="SignalP"/>
    </source>
</evidence>
<dbReference type="PANTHER" id="PTHR31737:SF2">
    <property type="entry name" value="PROTEIN TOS1"/>
    <property type="match status" value="1"/>
</dbReference>
<dbReference type="Pfam" id="PF10287">
    <property type="entry name" value="YJL171C_Tos1_C"/>
    <property type="match status" value="1"/>
</dbReference>
<evidence type="ECO:0000256" key="5">
    <source>
        <dbReference type="ARBA" id="ARBA00022801"/>
    </source>
</evidence>
<evidence type="ECO:0000256" key="1">
    <source>
        <dbReference type="ARBA" id="ARBA00000382"/>
    </source>
</evidence>
<dbReference type="EC" id="3.2.1.39" evidence="3"/>
<feature type="compositionally biased region" description="Pro residues" evidence="8">
    <location>
        <begin position="162"/>
        <end position="180"/>
    </location>
</feature>
<evidence type="ECO:0000256" key="3">
    <source>
        <dbReference type="ARBA" id="ARBA00012780"/>
    </source>
</evidence>
<accession>A0A0F7ZGV0</accession>
<feature type="signal peptide" evidence="9">
    <location>
        <begin position="1"/>
        <end position="17"/>
    </location>
</feature>
<evidence type="ECO:0000259" key="11">
    <source>
        <dbReference type="Pfam" id="PF10290"/>
    </source>
</evidence>
<feature type="chain" id="PRO_5002526198" description="glucan endo-1,3-beta-D-glucosidase" evidence="9">
    <location>
        <begin position="18"/>
        <end position="480"/>
    </location>
</feature>
<evidence type="ECO:0000256" key="6">
    <source>
        <dbReference type="ARBA" id="ARBA00023295"/>
    </source>
</evidence>
<evidence type="ECO:0000256" key="4">
    <source>
        <dbReference type="ARBA" id="ARBA00022729"/>
    </source>
</evidence>
<comment type="similarity">
    <text evidence="2">Belongs to the PGA52 family.</text>
</comment>
<keyword evidence="7" id="KW-0961">Cell wall biogenesis/degradation</keyword>
<gene>
    <name evidence="12" type="ORF">HIM_09064</name>
</gene>
<evidence type="ECO:0000259" key="10">
    <source>
        <dbReference type="Pfam" id="PF10287"/>
    </source>
</evidence>
<feature type="region of interest" description="Disordered" evidence="8">
    <location>
        <begin position="198"/>
        <end position="232"/>
    </location>
</feature>
<dbReference type="InterPro" id="IPR018805">
    <property type="entry name" value="YJL171C/Tos1_C"/>
</dbReference>